<dbReference type="EMBL" id="PPGH01000038">
    <property type="protein sequence ID" value="PQJ94974.1"/>
    <property type="molecule type" value="Genomic_DNA"/>
</dbReference>
<evidence type="ECO:0000313" key="2">
    <source>
        <dbReference type="Proteomes" id="UP000239936"/>
    </source>
</evidence>
<proteinExistence type="predicted"/>
<sequence length="179" mass="19431">MGARVKAMSTPFERDNTPADWSLITQRLAAYLNALGVTDTTEIAQLSEQVQRRVTARAAVTMLEDAIEAAIEETLVLLDDWLLAELGSDSDANTLAAARAAVLGGEVPGWTARWVTTSTAERADPGFAAVLRGCHRVAVPPFAPLAMHTSTIDLCCQRSRRRISGAICRFFCQPETRKT</sequence>
<name>A0A2S7XML4_9GAMM</name>
<protein>
    <submittedName>
        <fullName evidence="1">Uncharacterized protein</fullName>
    </submittedName>
</protein>
<dbReference type="OrthoDB" id="5768514at2"/>
<organism evidence="1 2">
    <name type="scientific">Chromatium okenii</name>
    <dbReference type="NCBI Taxonomy" id="61644"/>
    <lineage>
        <taxon>Bacteria</taxon>
        <taxon>Pseudomonadati</taxon>
        <taxon>Pseudomonadota</taxon>
        <taxon>Gammaproteobacteria</taxon>
        <taxon>Chromatiales</taxon>
        <taxon>Chromatiaceae</taxon>
        <taxon>Chromatium</taxon>
    </lineage>
</organism>
<accession>A0A2S7XML4</accession>
<keyword evidence="2" id="KW-1185">Reference proteome</keyword>
<evidence type="ECO:0000313" key="1">
    <source>
        <dbReference type="EMBL" id="PQJ94974.1"/>
    </source>
</evidence>
<comment type="caution">
    <text evidence="1">The sequence shown here is derived from an EMBL/GenBank/DDBJ whole genome shotgun (WGS) entry which is preliminary data.</text>
</comment>
<gene>
    <name evidence="1" type="ORF">CXB77_17875</name>
</gene>
<reference evidence="1 2" key="1">
    <citation type="submission" date="2018-01" db="EMBL/GenBank/DDBJ databases">
        <title>The complete genome sequence of Chromatium okenii LaCa, a purple sulfur bacterium with a turbulent life.</title>
        <authorList>
            <person name="Luedin S.M."/>
            <person name="Liechti N."/>
            <person name="Storelli N."/>
            <person name="Danza F."/>
            <person name="Wittwer M."/>
            <person name="Pothier J.F."/>
            <person name="Tonolla M.A."/>
        </authorList>
    </citation>
    <scope>NUCLEOTIDE SEQUENCE [LARGE SCALE GENOMIC DNA]</scope>
    <source>
        <strain evidence="1 2">LaCa</strain>
    </source>
</reference>
<dbReference type="Proteomes" id="UP000239936">
    <property type="component" value="Unassembled WGS sequence"/>
</dbReference>
<dbReference type="AlphaFoldDB" id="A0A2S7XML4"/>